<proteinExistence type="predicted"/>
<feature type="domain" description="FAD-binding" evidence="1">
    <location>
        <begin position="45"/>
        <end position="249"/>
    </location>
</feature>
<dbReference type="InterPro" id="IPR002938">
    <property type="entry name" value="FAD-bd"/>
</dbReference>
<evidence type="ECO:0000313" key="2">
    <source>
        <dbReference type="EMBL" id="MDG0793759.1"/>
    </source>
</evidence>
<dbReference type="RefSeq" id="WP_277567489.1">
    <property type="nucleotide sequence ID" value="NZ_JAPDHZ010000004.1"/>
</dbReference>
<accession>A0A9X4QNW8</accession>
<evidence type="ECO:0000313" key="3">
    <source>
        <dbReference type="Proteomes" id="UP001153387"/>
    </source>
</evidence>
<dbReference type="Pfam" id="PF01494">
    <property type="entry name" value="FAD_binding_3"/>
    <property type="match status" value="1"/>
</dbReference>
<comment type="caution">
    <text evidence="2">The sequence shown here is derived from an EMBL/GenBank/DDBJ whole genome shotgun (WGS) entry which is preliminary data.</text>
</comment>
<dbReference type="GO" id="GO:0071949">
    <property type="term" value="F:FAD binding"/>
    <property type="evidence" value="ECO:0007669"/>
    <property type="project" value="InterPro"/>
</dbReference>
<protein>
    <submittedName>
        <fullName evidence="2">FAD-dependent monooxygenase</fullName>
    </submittedName>
</protein>
<dbReference type="AlphaFoldDB" id="A0A9X4QNW8"/>
<keyword evidence="2" id="KW-0560">Oxidoreductase</keyword>
<gene>
    <name evidence="2" type="ORF">OMP38_25225</name>
</gene>
<name>A0A9X4QNW8_9BACL</name>
<dbReference type="SUPFAM" id="SSF51905">
    <property type="entry name" value="FAD/NAD(P)-binding domain"/>
    <property type="match status" value="1"/>
</dbReference>
<dbReference type="PANTHER" id="PTHR42685">
    <property type="entry name" value="GERANYLGERANYL DIPHOSPHATE REDUCTASE"/>
    <property type="match status" value="1"/>
</dbReference>
<sequence>MLTDLGFAPAIRTLGPAEIRATRIHAFGSGPLRIPLPGLAWGIGRDVLDEALHREARLAGAEIATGTTVASIRRESDGYALDIVRGGCAHTVQARAVVGAWGGGGRAPGMIGAKRTSKPAISPYLGVKMHYAGIEAADEVELYFFEGGYLGLSPAGNGIMNAAALLDRRAVRAAPTAVPGWLELARARSPALDRRLAGATPVPGTQAAVAPVRLYARPVPWDGIPLVGDACATIPPLCGDGMSMALRAAQLCATSAERYLCGELSLSEWEEDYARAIRGAFSGPLRWGNLLQRAAGRPLLGRIALTAARCMPSLGRRLVRATRLGPQSQA</sequence>
<dbReference type="InterPro" id="IPR036188">
    <property type="entry name" value="FAD/NAD-bd_sf"/>
</dbReference>
<reference evidence="2 3" key="1">
    <citation type="submission" date="2022-10" db="EMBL/GenBank/DDBJ databases">
        <title>Comparative genomic analysis of Cohnella hashimotonis sp. nov., isolated from the International Space Station.</title>
        <authorList>
            <person name="Simpson A."/>
            <person name="Venkateswaran K."/>
        </authorList>
    </citation>
    <scope>NUCLEOTIDE SEQUENCE [LARGE SCALE GENOMIC DNA]</scope>
    <source>
        <strain evidence="2 3">DSM 18997</strain>
    </source>
</reference>
<dbReference type="PANTHER" id="PTHR42685:SF22">
    <property type="entry name" value="CONDITIONED MEDIUM FACTOR RECEPTOR 1"/>
    <property type="match status" value="1"/>
</dbReference>
<dbReference type="EMBL" id="JAPDHZ010000004">
    <property type="protein sequence ID" value="MDG0793759.1"/>
    <property type="molecule type" value="Genomic_DNA"/>
</dbReference>
<dbReference type="InterPro" id="IPR050407">
    <property type="entry name" value="Geranylgeranyl_reductase"/>
</dbReference>
<dbReference type="GO" id="GO:0004497">
    <property type="term" value="F:monooxygenase activity"/>
    <property type="evidence" value="ECO:0007669"/>
    <property type="project" value="UniProtKB-KW"/>
</dbReference>
<evidence type="ECO:0000259" key="1">
    <source>
        <dbReference type="Pfam" id="PF01494"/>
    </source>
</evidence>
<keyword evidence="3" id="KW-1185">Reference proteome</keyword>
<dbReference type="Gene3D" id="3.50.50.60">
    <property type="entry name" value="FAD/NAD(P)-binding domain"/>
    <property type="match status" value="1"/>
</dbReference>
<organism evidence="2 3">
    <name type="scientific">Cohnella ginsengisoli</name>
    <dbReference type="NCBI Taxonomy" id="425004"/>
    <lineage>
        <taxon>Bacteria</taxon>
        <taxon>Bacillati</taxon>
        <taxon>Bacillota</taxon>
        <taxon>Bacilli</taxon>
        <taxon>Bacillales</taxon>
        <taxon>Paenibacillaceae</taxon>
        <taxon>Cohnella</taxon>
    </lineage>
</organism>
<keyword evidence="2" id="KW-0503">Monooxygenase</keyword>
<dbReference type="Proteomes" id="UP001153387">
    <property type="component" value="Unassembled WGS sequence"/>
</dbReference>